<gene>
    <name evidence="3" type="ORF">E6K74_02445</name>
    <name evidence="4" type="ORF">E6K77_05475</name>
</gene>
<evidence type="ECO:0000313" key="4">
    <source>
        <dbReference type="EMBL" id="TMQ63351.1"/>
    </source>
</evidence>
<organism evidence="4 5">
    <name type="scientific">Eiseniibacteriota bacterium</name>
    <dbReference type="NCBI Taxonomy" id="2212470"/>
    <lineage>
        <taxon>Bacteria</taxon>
        <taxon>Candidatus Eiseniibacteriota</taxon>
    </lineage>
</organism>
<dbReference type="EMBL" id="VBOX01000060">
    <property type="protein sequence ID" value="TMQ63351.1"/>
    <property type="molecule type" value="Genomic_DNA"/>
</dbReference>
<dbReference type="Pfam" id="PF02594">
    <property type="entry name" value="DUF167"/>
    <property type="match status" value="1"/>
</dbReference>
<comment type="similarity">
    <text evidence="1 2">Belongs to the UPF0235 family.</text>
</comment>
<dbReference type="PANTHER" id="PTHR13420:SF7">
    <property type="entry name" value="UPF0235 PROTEIN C15ORF40"/>
    <property type="match status" value="1"/>
</dbReference>
<dbReference type="PANTHER" id="PTHR13420">
    <property type="entry name" value="UPF0235 PROTEIN C15ORF40"/>
    <property type="match status" value="1"/>
</dbReference>
<dbReference type="Gene3D" id="3.30.1200.10">
    <property type="entry name" value="YggU-like"/>
    <property type="match status" value="1"/>
</dbReference>
<dbReference type="Proteomes" id="UP000317366">
    <property type="component" value="Unassembled WGS sequence"/>
</dbReference>
<name>A0A538TIB0_UNCEI</name>
<dbReference type="GO" id="GO:0005737">
    <property type="term" value="C:cytoplasm"/>
    <property type="evidence" value="ECO:0007669"/>
    <property type="project" value="TreeGrafter"/>
</dbReference>
<evidence type="ECO:0000313" key="6">
    <source>
        <dbReference type="Proteomes" id="UP000319829"/>
    </source>
</evidence>
<comment type="caution">
    <text evidence="4">The sequence shown here is derived from an EMBL/GenBank/DDBJ whole genome shotgun (WGS) entry which is preliminary data.</text>
</comment>
<dbReference type="SUPFAM" id="SSF69786">
    <property type="entry name" value="YggU-like"/>
    <property type="match status" value="1"/>
</dbReference>
<dbReference type="AlphaFoldDB" id="A0A538TIB0"/>
<protein>
    <recommendedName>
        <fullName evidence="2">UPF0235 protein E6K74_02445</fullName>
    </recommendedName>
</protein>
<accession>A0A538TIB0</accession>
<dbReference type="Proteomes" id="UP000319829">
    <property type="component" value="Unassembled WGS sequence"/>
</dbReference>
<dbReference type="NCBIfam" id="TIGR00251">
    <property type="entry name" value="DUF167 family protein"/>
    <property type="match status" value="1"/>
</dbReference>
<dbReference type="InterPro" id="IPR003746">
    <property type="entry name" value="DUF167"/>
</dbReference>
<dbReference type="HAMAP" id="MF_00634">
    <property type="entry name" value="UPF0235"/>
    <property type="match status" value="1"/>
</dbReference>
<dbReference type="EMBL" id="VBOU01000016">
    <property type="protein sequence ID" value="TMQ55669.1"/>
    <property type="molecule type" value="Genomic_DNA"/>
</dbReference>
<dbReference type="InterPro" id="IPR036591">
    <property type="entry name" value="YggU-like_sf"/>
</dbReference>
<evidence type="ECO:0000256" key="2">
    <source>
        <dbReference type="HAMAP-Rule" id="MF_00634"/>
    </source>
</evidence>
<evidence type="ECO:0000256" key="1">
    <source>
        <dbReference type="ARBA" id="ARBA00010364"/>
    </source>
</evidence>
<reference evidence="5 6" key="1">
    <citation type="journal article" date="2019" name="Nat. Microbiol.">
        <title>Mediterranean grassland soil C-N compound turnover is dependent on rainfall and depth, and is mediated by genomically divergent microorganisms.</title>
        <authorList>
            <person name="Diamond S."/>
            <person name="Andeer P.F."/>
            <person name="Li Z."/>
            <person name="Crits-Christoph A."/>
            <person name="Burstein D."/>
            <person name="Anantharaman K."/>
            <person name="Lane K.R."/>
            <person name="Thomas B.C."/>
            <person name="Pan C."/>
            <person name="Northen T.R."/>
            <person name="Banfield J.F."/>
        </authorList>
    </citation>
    <scope>NUCLEOTIDE SEQUENCE [LARGE SCALE GENOMIC DNA]</scope>
    <source>
        <strain evidence="3">WS_4</strain>
        <strain evidence="4">WS_7</strain>
    </source>
</reference>
<evidence type="ECO:0000313" key="3">
    <source>
        <dbReference type="EMBL" id="TMQ55669.1"/>
    </source>
</evidence>
<dbReference type="SMART" id="SM01152">
    <property type="entry name" value="DUF167"/>
    <property type="match status" value="1"/>
</dbReference>
<proteinExistence type="inferred from homology"/>
<evidence type="ECO:0000313" key="5">
    <source>
        <dbReference type="Proteomes" id="UP000317366"/>
    </source>
</evidence>
<sequence length="86" mass="9275">MRLKLKVTPKSRANEIVGVREDGALRIRVTAAPQDGKANEAVIRLLSEALGLARGAIRLAGGASSREKWVDLDGIDEAEVKRRLGN</sequence>